<accession>A0A1Y2HLE2</accession>
<comment type="catalytic activity">
    <reaction evidence="8">
        <text>2 R'C(R)SH + O2 = R'C(R)S-S(R)CR' + H2O2</text>
        <dbReference type="Rhea" id="RHEA:17357"/>
        <dbReference type="ChEBI" id="CHEBI:15379"/>
        <dbReference type="ChEBI" id="CHEBI:16240"/>
        <dbReference type="ChEBI" id="CHEBI:16520"/>
        <dbReference type="ChEBI" id="CHEBI:17412"/>
        <dbReference type="EC" id="1.8.3.2"/>
    </reaction>
</comment>
<evidence type="ECO:0000259" key="10">
    <source>
        <dbReference type="PROSITE" id="PS51324"/>
    </source>
</evidence>
<reference evidence="11 12" key="1">
    <citation type="submission" date="2016-07" db="EMBL/GenBank/DDBJ databases">
        <title>Pervasive Adenine N6-methylation of Active Genes in Fungi.</title>
        <authorList>
            <consortium name="DOE Joint Genome Institute"/>
            <person name="Mondo S.J."/>
            <person name="Dannebaum R.O."/>
            <person name="Kuo R.C."/>
            <person name="Labutti K."/>
            <person name="Haridas S."/>
            <person name="Kuo A."/>
            <person name="Salamov A."/>
            <person name="Ahrendt S.R."/>
            <person name="Lipzen A."/>
            <person name="Sullivan W."/>
            <person name="Andreopoulos W.B."/>
            <person name="Clum A."/>
            <person name="Lindquist E."/>
            <person name="Daum C."/>
            <person name="Ramamoorthy G.K."/>
            <person name="Gryganskyi A."/>
            <person name="Culley D."/>
            <person name="Magnuson J.K."/>
            <person name="James T.Y."/>
            <person name="O'Malley M.A."/>
            <person name="Stajich J.E."/>
            <person name="Spatafora J.W."/>
            <person name="Visel A."/>
            <person name="Grigoriev I.V."/>
        </authorList>
    </citation>
    <scope>NUCLEOTIDE SEQUENCE [LARGE SCALE GENOMIC DNA]</scope>
    <source>
        <strain evidence="11 12">PL171</strain>
    </source>
</reference>
<evidence type="ECO:0000313" key="11">
    <source>
        <dbReference type="EMBL" id="ORZ35408.1"/>
    </source>
</evidence>
<keyword evidence="6" id="KW-0496">Mitochondrion</keyword>
<comment type="subcellular location">
    <subcellularLocation>
        <location evidence="2">Mitochondrion intermembrane space</location>
    </subcellularLocation>
</comment>
<dbReference type="EC" id="1.8.3.2" evidence="8"/>
<sequence>MDAATAAAEEDDMVGRRVNVEVGASAWNECYSLGQPSTSSAAHTPGVMLGPDGKPCTVCDGFKSGQRETRPIRRQASSSSSSNTTEIAKAVVATDSATTPLWGEYEPETPCPPDSIELGNHSWTFLHTSAAYYPDSPTPQHQSAMAQLLQGVSQLYPCGWCATHMREYMQAHPPQLESRTAVSQWMCVMHNDVNRRLGKPEFDCSRVMERWKESLDLARCGPEGRKKIR</sequence>
<evidence type="ECO:0000256" key="9">
    <source>
        <dbReference type="SAM" id="MobiDB-lite"/>
    </source>
</evidence>
<protein>
    <recommendedName>
        <fullName evidence="8">Sulfhydryl oxidase</fullName>
        <ecNumber evidence="8">1.8.3.2</ecNumber>
    </recommendedName>
</protein>
<dbReference type="FunFam" id="1.20.120.310:FF:000003">
    <property type="entry name" value="Sulfhydryl oxidase"/>
    <property type="match status" value="1"/>
</dbReference>
<evidence type="ECO:0000256" key="5">
    <source>
        <dbReference type="ARBA" id="ARBA00023002"/>
    </source>
</evidence>
<dbReference type="InterPro" id="IPR036774">
    <property type="entry name" value="ERV/ALR_sulphydryl_oxid_sf"/>
</dbReference>
<comment type="cofactor">
    <cofactor evidence="1 8">
        <name>FAD</name>
        <dbReference type="ChEBI" id="CHEBI:57692"/>
    </cofactor>
</comment>
<comment type="caution">
    <text evidence="11">The sequence shown here is derived from an EMBL/GenBank/DDBJ whole genome shotgun (WGS) entry which is preliminary data.</text>
</comment>
<evidence type="ECO:0000256" key="7">
    <source>
        <dbReference type="ARBA" id="ARBA00023157"/>
    </source>
</evidence>
<dbReference type="GO" id="GO:0050660">
    <property type="term" value="F:flavin adenine dinucleotide binding"/>
    <property type="evidence" value="ECO:0007669"/>
    <property type="project" value="TreeGrafter"/>
</dbReference>
<dbReference type="Gene3D" id="1.20.120.310">
    <property type="entry name" value="ERV/ALR sulfhydryl oxidase domain"/>
    <property type="match status" value="1"/>
</dbReference>
<feature type="domain" description="ERV/ALR sulfhydryl oxidase" evidence="10">
    <location>
        <begin position="111"/>
        <end position="211"/>
    </location>
</feature>
<keyword evidence="12" id="KW-1185">Reference proteome</keyword>
<dbReference type="PROSITE" id="PS51324">
    <property type="entry name" value="ERV_ALR"/>
    <property type="match status" value="1"/>
</dbReference>
<dbReference type="InterPro" id="IPR017905">
    <property type="entry name" value="ERV/ALR_sulphydryl_oxidase"/>
</dbReference>
<dbReference type="OrthoDB" id="17199at2759"/>
<dbReference type="Pfam" id="PF04777">
    <property type="entry name" value="Evr1_Alr"/>
    <property type="match status" value="1"/>
</dbReference>
<feature type="region of interest" description="Disordered" evidence="9">
    <location>
        <begin position="63"/>
        <end position="86"/>
    </location>
</feature>
<name>A0A1Y2HLE2_9FUNG</name>
<dbReference type="EMBL" id="MCFL01000022">
    <property type="protein sequence ID" value="ORZ35408.1"/>
    <property type="molecule type" value="Genomic_DNA"/>
</dbReference>
<keyword evidence="5 8" id="KW-0560">Oxidoreductase</keyword>
<gene>
    <name evidence="11" type="ORF">BCR44DRAFT_1461077</name>
</gene>
<keyword evidence="7" id="KW-1015">Disulfide bond</keyword>
<proteinExistence type="predicted"/>
<dbReference type="InterPro" id="IPR039799">
    <property type="entry name" value="ALR/ERV"/>
</dbReference>
<evidence type="ECO:0000256" key="6">
    <source>
        <dbReference type="ARBA" id="ARBA00023128"/>
    </source>
</evidence>
<evidence type="ECO:0000313" key="12">
    <source>
        <dbReference type="Proteomes" id="UP000193411"/>
    </source>
</evidence>
<dbReference type="Proteomes" id="UP000193411">
    <property type="component" value="Unassembled WGS sequence"/>
</dbReference>
<organism evidence="11 12">
    <name type="scientific">Catenaria anguillulae PL171</name>
    <dbReference type="NCBI Taxonomy" id="765915"/>
    <lineage>
        <taxon>Eukaryota</taxon>
        <taxon>Fungi</taxon>
        <taxon>Fungi incertae sedis</taxon>
        <taxon>Blastocladiomycota</taxon>
        <taxon>Blastocladiomycetes</taxon>
        <taxon>Blastocladiales</taxon>
        <taxon>Catenariaceae</taxon>
        <taxon>Catenaria</taxon>
    </lineage>
</organism>
<dbReference type="PANTHER" id="PTHR12645">
    <property type="entry name" value="ALR/ERV"/>
    <property type="match status" value="1"/>
</dbReference>
<dbReference type="GO" id="GO:0005758">
    <property type="term" value="C:mitochondrial intermembrane space"/>
    <property type="evidence" value="ECO:0007669"/>
    <property type="project" value="UniProtKB-SubCell"/>
</dbReference>
<dbReference type="SUPFAM" id="SSF69000">
    <property type="entry name" value="FAD-dependent thiol oxidase"/>
    <property type="match status" value="1"/>
</dbReference>
<evidence type="ECO:0000256" key="3">
    <source>
        <dbReference type="ARBA" id="ARBA00022630"/>
    </source>
</evidence>
<dbReference type="GO" id="GO:0016971">
    <property type="term" value="F:flavin-dependent sulfhydryl oxidase activity"/>
    <property type="evidence" value="ECO:0007669"/>
    <property type="project" value="InterPro"/>
</dbReference>
<dbReference type="STRING" id="765915.A0A1Y2HLE2"/>
<keyword evidence="4 8" id="KW-0274">FAD</keyword>
<evidence type="ECO:0000256" key="8">
    <source>
        <dbReference type="RuleBase" id="RU371123"/>
    </source>
</evidence>
<evidence type="ECO:0000256" key="4">
    <source>
        <dbReference type="ARBA" id="ARBA00022827"/>
    </source>
</evidence>
<keyword evidence="3 8" id="KW-0285">Flavoprotein</keyword>
<evidence type="ECO:0000256" key="2">
    <source>
        <dbReference type="ARBA" id="ARBA00004569"/>
    </source>
</evidence>
<dbReference type="PANTHER" id="PTHR12645:SF0">
    <property type="entry name" value="FAD-LINKED SULFHYDRYL OXIDASE ALR"/>
    <property type="match status" value="1"/>
</dbReference>
<evidence type="ECO:0000256" key="1">
    <source>
        <dbReference type="ARBA" id="ARBA00001974"/>
    </source>
</evidence>
<dbReference type="AlphaFoldDB" id="A0A1Y2HLE2"/>